<accession>A0A1B6NQF5</accession>
<organism evidence="1">
    <name type="scientific">marine sediment metagenome</name>
    <dbReference type="NCBI Taxonomy" id="412755"/>
    <lineage>
        <taxon>unclassified sequences</taxon>
        <taxon>metagenomes</taxon>
        <taxon>ecological metagenomes</taxon>
    </lineage>
</organism>
<name>A0A1B6NQF5_9ZZZZ</name>
<dbReference type="AlphaFoldDB" id="A0A1B6NQF5"/>
<protein>
    <submittedName>
        <fullName evidence="1">Uncharacterized protein</fullName>
    </submittedName>
</protein>
<sequence>MATGARWSSFMTTFRPFSNWYSCRPDISIVNAEGFASSVVLFLLNAL</sequence>
<proteinExistence type="predicted"/>
<evidence type="ECO:0000313" key="1">
    <source>
        <dbReference type="EMBL" id="KTF05528.1"/>
    </source>
</evidence>
<gene>
    <name evidence="1" type="ORF">MGSAQ_002977</name>
</gene>
<reference evidence="1" key="1">
    <citation type="submission" date="2013-11" db="EMBL/GenBank/DDBJ databases">
        <title>Microbial diversity, functional groups and degradation webs in Northern and Southern Mediterranean and Red Sea marine crude oil polluted sites.</title>
        <authorList>
            <person name="Daffonchio D."/>
            <person name="Mapelli F."/>
            <person name="Ferrer M."/>
            <person name="Richter M."/>
            <person name="Cherif A."/>
            <person name="Malkawi H.I."/>
            <person name="Yakimov M.M."/>
            <person name="Abdel-Fattah Y.R."/>
            <person name="Blaghen M."/>
            <person name="Golyshin P.N."/>
            <person name="Kalogerakis N."/>
            <person name="Boon N."/>
            <person name="Magagnini M."/>
            <person name="Fava F."/>
        </authorList>
    </citation>
    <scope>NUCLEOTIDE SEQUENCE</scope>
</reference>
<comment type="caution">
    <text evidence="1">The sequence shown here is derived from an EMBL/GenBank/DDBJ whole genome shotgun (WGS) entry which is preliminary data.</text>
</comment>
<dbReference type="EMBL" id="AYSL01001732">
    <property type="protein sequence ID" value="KTF05528.1"/>
    <property type="molecule type" value="Genomic_DNA"/>
</dbReference>